<name>A0AAV6NGS3_9ROSI</name>
<feature type="compositionally biased region" description="Low complexity" evidence="1">
    <location>
        <begin position="202"/>
        <end position="216"/>
    </location>
</feature>
<accession>A0AAV6NGS3</accession>
<evidence type="ECO:0000256" key="1">
    <source>
        <dbReference type="SAM" id="MobiDB-lite"/>
    </source>
</evidence>
<dbReference type="Proteomes" id="UP000685013">
    <property type="component" value="Chromosome 6"/>
</dbReference>
<feature type="compositionally biased region" description="Polar residues" evidence="1">
    <location>
        <begin position="55"/>
        <end position="65"/>
    </location>
</feature>
<feature type="compositionally biased region" description="Polar residues" evidence="1">
    <location>
        <begin position="229"/>
        <end position="271"/>
    </location>
</feature>
<organism evidence="2 3">
    <name type="scientific">Cucurbita argyrosperma subsp. sororia</name>
    <dbReference type="NCBI Taxonomy" id="37648"/>
    <lineage>
        <taxon>Eukaryota</taxon>
        <taxon>Viridiplantae</taxon>
        <taxon>Streptophyta</taxon>
        <taxon>Embryophyta</taxon>
        <taxon>Tracheophyta</taxon>
        <taxon>Spermatophyta</taxon>
        <taxon>Magnoliopsida</taxon>
        <taxon>eudicotyledons</taxon>
        <taxon>Gunneridae</taxon>
        <taxon>Pentapetalae</taxon>
        <taxon>rosids</taxon>
        <taxon>fabids</taxon>
        <taxon>Cucurbitales</taxon>
        <taxon>Cucurbitaceae</taxon>
        <taxon>Cucurbiteae</taxon>
        <taxon>Cucurbita</taxon>
    </lineage>
</organism>
<dbReference type="EMBL" id="JAGKQH010000006">
    <property type="protein sequence ID" value="KAG6597552.1"/>
    <property type="molecule type" value="Genomic_DNA"/>
</dbReference>
<feature type="compositionally biased region" description="Low complexity" evidence="1">
    <location>
        <begin position="321"/>
        <end position="336"/>
    </location>
</feature>
<evidence type="ECO:0000313" key="3">
    <source>
        <dbReference type="Proteomes" id="UP000685013"/>
    </source>
</evidence>
<gene>
    <name evidence="2" type="primary">spag1a</name>
    <name evidence="2" type="ORF">SDJN03_10732</name>
</gene>
<dbReference type="InterPro" id="IPR019734">
    <property type="entry name" value="TPR_rpt"/>
</dbReference>
<feature type="region of interest" description="Disordered" evidence="1">
    <location>
        <begin position="131"/>
        <end position="271"/>
    </location>
</feature>
<feature type="region of interest" description="Disordered" evidence="1">
    <location>
        <begin position="1"/>
        <end position="79"/>
    </location>
</feature>
<feature type="non-terminal residue" evidence="2">
    <location>
        <position position="1"/>
    </location>
</feature>
<feature type="compositionally biased region" description="Low complexity" evidence="1">
    <location>
        <begin position="30"/>
        <end position="48"/>
    </location>
</feature>
<reference evidence="2 3" key="1">
    <citation type="journal article" date="2021" name="Hortic Res">
        <title>The domestication of Cucurbita argyrosperma as revealed by the genome of its wild relative.</title>
        <authorList>
            <person name="Barrera-Redondo J."/>
            <person name="Sanchez-de la Vega G."/>
            <person name="Aguirre-Liguori J.A."/>
            <person name="Castellanos-Morales G."/>
            <person name="Gutierrez-Guerrero Y.T."/>
            <person name="Aguirre-Dugua X."/>
            <person name="Aguirre-Planter E."/>
            <person name="Tenaillon M.I."/>
            <person name="Lira-Saade R."/>
            <person name="Eguiarte L.E."/>
        </authorList>
    </citation>
    <scope>NUCLEOTIDE SEQUENCE [LARGE SCALE GENOMIC DNA]</scope>
    <source>
        <strain evidence="2">JBR-2021</strain>
    </source>
</reference>
<dbReference type="PANTHER" id="PTHR47697:SF1">
    <property type="entry name" value="OS03G0340700 PROTEIN"/>
    <property type="match status" value="1"/>
</dbReference>
<comment type="caution">
    <text evidence="2">The sequence shown here is derived from an EMBL/GenBank/DDBJ whole genome shotgun (WGS) entry which is preliminary data.</text>
</comment>
<sequence>MNSNFGKDFEFDLGIGSSRSKSLNDQKNKTTSYSSYASSGSSNSSTQTRPAWKPNNPSWTHQPAPNQAARPNLSNSPASMVGDIFGKSWGSTANLGSNSGIGIVEKNPNLFGDLVGSALGSGKSNSNASLKNLASNPASSSAALNRNSFSMGNMSNSLPKASGNPAKSSANGSFENLNSYNSGRSNESYTTNIRAPNHRGPSMSSTIGSGKTSSSKDPFGSLVDFGSKPSGNLNSTSKSQKINTNEDSFGDFQNASNPSTTAFPSSGSSASGVGFNGSSFHSDINMGDFGMPSMDFGSKAQETVQTAASDPLDMLFSSSKASAGGAPMAPEAAGPPQSFDADGWGFDSEFGGGSHDVGGSTTEIEGLPPPPAGVTASLAKNKGVDVYKQGQYADAIKWLSWAVILFEKAGDNAATVEVLSTRASCYKEVGEYKKAVVDCTKVLDHDDTNVTVLVQRALLYESMEKYKLGAEDLRAVLKIDPGNRVARSTDYTSSLLSTFAFADGNDFTFRLLGLVGLVCVPLSMVSKCITYCL</sequence>
<protein>
    <submittedName>
        <fullName evidence="2">Sperm-associated antigen 1A</fullName>
    </submittedName>
</protein>
<feature type="compositionally biased region" description="Polar residues" evidence="1">
    <location>
        <begin position="149"/>
        <end position="194"/>
    </location>
</feature>
<proteinExistence type="predicted"/>
<dbReference type="SMART" id="SM00028">
    <property type="entry name" value="TPR"/>
    <property type="match status" value="3"/>
</dbReference>
<feature type="region of interest" description="Disordered" evidence="1">
    <location>
        <begin position="319"/>
        <end position="375"/>
    </location>
</feature>
<dbReference type="AlphaFoldDB" id="A0AAV6NGS3"/>
<dbReference type="PANTHER" id="PTHR47697">
    <property type="entry name" value="OS03G0340700 PROTEIN"/>
    <property type="match status" value="1"/>
</dbReference>
<feature type="compositionally biased region" description="Low complexity" evidence="1">
    <location>
        <begin position="131"/>
        <end position="148"/>
    </location>
</feature>
<evidence type="ECO:0000313" key="2">
    <source>
        <dbReference type="EMBL" id="KAG6597552.1"/>
    </source>
</evidence>
<keyword evidence="3" id="KW-1185">Reference proteome</keyword>